<sequence>PNASSGIILDSLSKNKNIITGEFIADAIRLAIIEQDKTITITTDHSASSYNQPVVLLDDKLTDLHNFLT</sequence>
<gene>
    <name evidence="1" type="ORF">LCGC14_2898830</name>
</gene>
<accession>A0A0F9A2X9</accession>
<organism evidence="1">
    <name type="scientific">marine sediment metagenome</name>
    <dbReference type="NCBI Taxonomy" id="412755"/>
    <lineage>
        <taxon>unclassified sequences</taxon>
        <taxon>metagenomes</taxon>
        <taxon>ecological metagenomes</taxon>
    </lineage>
</organism>
<name>A0A0F9A2X9_9ZZZZ</name>
<comment type="caution">
    <text evidence="1">The sequence shown here is derived from an EMBL/GenBank/DDBJ whole genome shotgun (WGS) entry which is preliminary data.</text>
</comment>
<evidence type="ECO:0000313" key="1">
    <source>
        <dbReference type="EMBL" id="KKK72939.1"/>
    </source>
</evidence>
<reference evidence="1" key="1">
    <citation type="journal article" date="2015" name="Nature">
        <title>Complex archaea that bridge the gap between prokaryotes and eukaryotes.</title>
        <authorList>
            <person name="Spang A."/>
            <person name="Saw J.H."/>
            <person name="Jorgensen S.L."/>
            <person name="Zaremba-Niedzwiedzka K."/>
            <person name="Martijn J."/>
            <person name="Lind A.E."/>
            <person name="van Eijk R."/>
            <person name="Schleper C."/>
            <person name="Guy L."/>
            <person name="Ettema T.J."/>
        </authorList>
    </citation>
    <scope>NUCLEOTIDE SEQUENCE</scope>
</reference>
<feature type="non-terminal residue" evidence="1">
    <location>
        <position position="1"/>
    </location>
</feature>
<dbReference type="EMBL" id="LAZR01057007">
    <property type="protein sequence ID" value="KKK72939.1"/>
    <property type="molecule type" value="Genomic_DNA"/>
</dbReference>
<dbReference type="AlphaFoldDB" id="A0A0F9A2X9"/>
<proteinExistence type="predicted"/>
<protein>
    <submittedName>
        <fullName evidence="1">Uncharacterized protein</fullName>
    </submittedName>
</protein>